<feature type="transmembrane region" description="Helical" evidence="7">
    <location>
        <begin position="145"/>
        <end position="163"/>
    </location>
</feature>
<dbReference type="PANTHER" id="PTHR30176:SF3">
    <property type="entry name" value="FERREDOXIN-TYPE PROTEIN NAPH"/>
    <property type="match status" value="1"/>
</dbReference>
<protein>
    <recommendedName>
        <fullName evidence="8">4Fe-4S ferredoxin-type domain-containing protein</fullName>
    </recommendedName>
</protein>
<dbReference type="InterPro" id="IPR051684">
    <property type="entry name" value="Electron_Trans/Redox"/>
</dbReference>
<sequence>MNMLYAAPPRVDPWRRVGDWLFRHRRHIQLAQWTVVSLYLALLLVPLFLPLPDRTATVWNNLTRFAQLMFWGIWWPFVILGTALVGRMWCGLLCPEGALSEFASRHGRGGAIPKWIQWSGWPTAAFAITTIYGQMTSVYQYPKPAALILGGSTVAAMAVGYAYGRNKRVWCRYLCPVGGVFALMAKLAPLHFRSDPVLWRLSQERGDKPGAVDCAPLVPLRTMRGASDCHMCGRCSGFRSAISLARRSPNHEIIHVAGTVPKPAETILILAGLLGLAVGAFHWSASPWFVSAKQALGGFLIDIGWFAPLEQALPWWILTNYPGRNDVLTIADGALLLAYILASAIALGAILSLSVALSVRCLGQWDARRFHHMAQTLIPLAGAGLFLGLSAMTVTQLHSDGIVIPFVAELRAGFLLLATIWSAYLGWRVGALYTESPGRRMASMVGLSFAWGIAAGSWILFFWIW</sequence>
<comment type="caution">
    <text evidence="9">The sequence shown here is derived from an EMBL/GenBank/DDBJ whole genome shotgun (WGS) entry which is preliminary data.</text>
</comment>
<feature type="domain" description="4Fe-4S ferredoxin-type" evidence="8">
    <location>
        <begin position="69"/>
        <end position="108"/>
    </location>
</feature>
<evidence type="ECO:0000256" key="6">
    <source>
        <dbReference type="ARBA" id="ARBA00023014"/>
    </source>
</evidence>
<reference evidence="9 10" key="1">
    <citation type="submission" date="2020-08" db="EMBL/GenBank/DDBJ databases">
        <title>Genomic Encyclopedia of Type Strains, Phase IV (KMG-IV): sequencing the most valuable type-strain genomes for metagenomic binning, comparative biology and taxonomic classification.</title>
        <authorList>
            <person name="Goeker M."/>
        </authorList>
    </citation>
    <scope>NUCLEOTIDE SEQUENCE [LARGE SCALE GENOMIC DNA]</scope>
    <source>
        <strain evidence="9 10">DSM 100211</strain>
    </source>
</reference>
<keyword evidence="7" id="KW-0812">Transmembrane</keyword>
<dbReference type="Pfam" id="PF12801">
    <property type="entry name" value="Fer4_5"/>
    <property type="match status" value="2"/>
</dbReference>
<evidence type="ECO:0000256" key="4">
    <source>
        <dbReference type="ARBA" id="ARBA00022982"/>
    </source>
</evidence>
<feature type="transmembrane region" description="Helical" evidence="7">
    <location>
        <begin position="170"/>
        <end position="192"/>
    </location>
</feature>
<keyword evidence="3" id="KW-0479">Metal-binding</keyword>
<organism evidence="9 10">
    <name type="scientific">Mycoplana azooxidifex</name>
    <dbReference type="NCBI Taxonomy" id="1636188"/>
    <lineage>
        <taxon>Bacteria</taxon>
        <taxon>Pseudomonadati</taxon>
        <taxon>Pseudomonadota</taxon>
        <taxon>Alphaproteobacteria</taxon>
        <taxon>Hyphomicrobiales</taxon>
        <taxon>Rhizobiaceae</taxon>
        <taxon>Mycoplana</taxon>
    </lineage>
</organism>
<feature type="transmembrane region" description="Helical" evidence="7">
    <location>
        <begin position="266"/>
        <end position="283"/>
    </location>
</feature>
<evidence type="ECO:0000256" key="7">
    <source>
        <dbReference type="SAM" id="Phobius"/>
    </source>
</evidence>
<keyword evidence="1" id="KW-0813">Transport</keyword>
<keyword evidence="7" id="KW-1133">Transmembrane helix</keyword>
<dbReference type="RefSeq" id="WP_183799506.1">
    <property type="nucleotide sequence ID" value="NZ_JACIEE010000002.1"/>
</dbReference>
<feature type="transmembrane region" description="Helical" evidence="7">
    <location>
        <begin position="377"/>
        <end position="398"/>
    </location>
</feature>
<evidence type="ECO:0000313" key="9">
    <source>
        <dbReference type="EMBL" id="MBB3975633.1"/>
    </source>
</evidence>
<gene>
    <name evidence="9" type="ORF">GGQ64_000820</name>
</gene>
<feature type="transmembrane region" description="Helical" evidence="7">
    <location>
        <begin position="69"/>
        <end position="94"/>
    </location>
</feature>
<proteinExistence type="predicted"/>
<evidence type="ECO:0000259" key="8">
    <source>
        <dbReference type="Pfam" id="PF12801"/>
    </source>
</evidence>
<feature type="transmembrane region" description="Helical" evidence="7">
    <location>
        <begin position="410"/>
        <end position="429"/>
    </location>
</feature>
<keyword evidence="5" id="KW-0408">Iron</keyword>
<evidence type="ECO:0000313" key="10">
    <source>
        <dbReference type="Proteomes" id="UP000574761"/>
    </source>
</evidence>
<keyword evidence="10" id="KW-1185">Reference proteome</keyword>
<dbReference type="GO" id="GO:0005886">
    <property type="term" value="C:plasma membrane"/>
    <property type="evidence" value="ECO:0007669"/>
    <property type="project" value="TreeGrafter"/>
</dbReference>
<evidence type="ECO:0000256" key="3">
    <source>
        <dbReference type="ARBA" id="ARBA00022723"/>
    </source>
</evidence>
<feature type="transmembrane region" description="Helical" evidence="7">
    <location>
        <begin position="115"/>
        <end position="133"/>
    </location>
</feature>
<dbReference type="EMBL" id="JACIEE010000002">
    <property type="protein sequence ID" value="MBB3975633.1"/>
    <property type="molecule type" value="Genomic_DNA"/>
</dbReference>
<dbReference type="GO" id="GO:0051539">
    <property type="term" value="F:4 iron, 4 sulfur cluster binding"/>
    <property type="evidence" value="ECO:0007669"/>
    <property type="project" value="UniProtKB-KW"/>
</dbReference>
<name>A0A7W6GHZ8_9HYPH</name>
<dbReference type="Proteomes" id="UP000574761">
    <property type="component" value="Unassembled WGS sequence"/>
</dbReference>
<keyword evidence="4" id="KW-0249">Electron transport</keyword>
<accession>A0A7W6GHZ8</accession>
<evidence type="ECO:0000256" key="2">
    <source>
        <dbReference type="ARBA" id="ARBA00022485"/>
    </source>
</evidence>
<dbReference type="AlphaFoldDB" id="A0A7W6GHZ8"/>
<evidence type="ECO:0000256" key="5">
    <source>
        <dbReference type="ARBA" id="ARBA00023004"/>
    </source>
</evidence>
<evidence type="ECO:0000256" key="1">
    <source>
        <dbReference type="ARBA" id="ARBA00022448"/>
    </source>
</evidence>
<keyword evidence="2" id="KW-0004">4Fe-4S</keyword>
<feature type="transmembrane region" description="Helical" evidence="7">
    <location>
        <begin position="30"/>
        <end position="49"/>
    </location>
</feature>
<dbReference type="GO" id="GO:0046872">
    <property type="term" value="F:metal ion binding"/>
    <property type="evidence" value="ECO:0007669"/>
    <property type="project" value="UniProtKB-KW"/>
</dbReference>
<dbReference type="PANTHER" id="PTHR30176">
    <property type="entry name" value="FERREDOXIN-TYPE PROTEIN NAPH"/>
    <property type="match status" value="1"/>
</dbReference>
<feature type="transmembrane region" description="Helical" evidence="7">
    <location>
        <begin position="441"/>
        <end position="464"/>
    </location>
</feature>
<feature type="domain" description="4Fe-4S ferredoxin-type" evidence="8">
    <location>
        <begin position="166"/>
        <end position="188"/>
    </location>
</feature>
<keyword evidence="6" id="KW-0411">Iron-sulfur</keyword>
<keyword evidence="7" id="KW-0472">Membrane</keyword>
<feature type="transmembrane region" description="Helical" evidence="7">
    <location>
        <begin position="295"/>
        <end position="317"/>
    </location>
</feature>
<feature type="transmembrane region" description="Helical" evidence="7">
    <location>
        <begin position="337"/>
        <end position="357"/>
    </location>
</feature>
<dbReference type="InterPro" id="IPR017896">
    <property type="entry name" value="4Fe4S_Fe-S-bd"/>
</dbReference>